<evidence type="ECO:0000313" key="8">
    <source>
        <dbReference type="Proteomes" id="UP000195570"/>
    </source>
</evidence>
<gene>
    <name evidence="7" type="ORF">TEOVI_000250400</name>
</gene>
<dbReference type="EMBL" id="CZPT02001539">
    <property type="protein sequence ID" value="SCU70929.1"/>
    <property type="molecule type" value="Genomic_DNA"/>
</dbReference>
<evidence type="ECO:0008006" key="9">
    <source>
        <dbReference type="Google" id="ProtNLM"/>
    </source>
</evidence>
<dbReference type="Gene3D" id="1.10.287.110">
    <property type="entry name" value="DnaJ domain"/>
    <property type="match status" value="1"/>
</dbReference>
<dbReference type="FunFam" id="1.10.287.110:FF:000154">
    <property type="entry name" value="Hypothetical_protein_-_conserved"/>
    <property type="match status" value="1"/>
</dbReference>
<keyword evidence="2" id="KW-0812">Transmembrane</keyword>
<evidence type="ECO:0000313" key="7">
    <source>
        <dbReference type="EMBL" id="SCU70929.1"/>
    </source>
</evidence>
<dbReference type="Proteomes" id="UP000195570">
    <property type="component" value="Unassembled WGS sequence"/>
</dbReference>
<dbReference type="GO" id="GO:0001405">
    <property type="term" value="C:PAM complex, Tim23 associated import motor"/>
    <property type="evidence" value="ECO:0007669"/>
    <property type="project" value="TreeGrafter"/>
</dbReference>
<organism evidence="7 8">
    <name type="scientific">Trypanosoma equiperdum</name>
    <dbReference type="NCBI Taxonomy" id="5694"/>
    <lineage>
        <taxon>Eukaryota</taxon>
        <taxon>Discoba</taxon>
        <taxon>Euglenozoa</taxon>
        <taxon>Kinetoplastea</taxon>
        <taxon>Metakinetoplastina</taxon>
        <taxon>Trypanosomatida</taxon>
        <taxon>Trypanosomatidae</taxon>
        <taxon>Trypanosoma</taxon>
    </lineage>
</organism>
<comment type="caution">
    <text evidence="7">The sequence shown here is derived from an EMBL/GenBank/DDBJ whole genome shotgun (WGS) entry which is preliminary data.</text>
</comment>
<evidence type="ECO:0000256" key="4">
    <source>
        <dbReference type="ARBA" id="ARBA00022989"/>
    </source>
</evidence>
<reference evidence="7" key="1">
    <citation type="submission" date="2016-09" db="EMBL/GenBank/DDBJ databases">
        <authorList>
            <person name="Hebert L."/>
            <person name="Moumen B."/>
        </authorList>
    </citation>
    <scope>NUCLEOTIDE SEQUENCE [LARGE SCALE GENOMIC DNA]</scope>
    <source>
        <strain evidence="7">OVI</strain>
    </source>
</reference>
<sequence>MAAPLAALVLLGGAYYIFRLAPRITQRVSMAQGLTCAANRQLRPYRRYEGGFEKSMTKREALLLLGFTEDVASGGFLSLPSDEEIKTRYYGLMKQLHSDVDGSPYIAAKLNEARDILGKK</sequence>
<keyword evidence="4" id="KW-1133">Transmembrane helix</keyword>
<keyword evidence="8" id="KW-1185">Reference proteome</keyword>
<dbReference type="PANTHER" id="PTHR12763:SF28">
    <property type="entry name" value="GEO10507P1-RELATED"/>
    <property type="match status" value="1"/>
</dbReference>
<dbReference type="PANTHER" id="PTHR12763">
    <property type="match status" value="1"/>
</dbReference>
<dbReference type="RefSeq" id="XP_067081674.1">
    <property type="nucleotide sequence ID" value="XM_067225573.1"/>
</dbReference>
<dbReference type="AlphaFoldDB" id="A0A1G4IF49"/>
<protein>
    <recommendedName>
        <fullName evidence="9">DnaJ domain containing protein</fullName>
    </recommendedName>
</protein>
<keyword evidence="6" id="KW-0472">Membrane</keyword>
<keyword evidence="5" id="KW-0496">Mitochondrion</keyword>
<keyword evidence="3" id="KW-0999">Mitochondrion inner membrane</keyword>
<accession>A0A1G4IF49</accession>
<dbReference type="GeneID" id="92376444"/>
<dbReference type="VEuPathDB" id="TriTrypDB:TEOVI_000250400"/>
<evidence type="ECO:0000256" key="5">
    <source>
        <dbReference type="ARBA" id="ARBA00023128"/>
    </source>
</evidence>
<evidence type="ECO:0000256" key="2">
    <source>
        <dbReference type="ARBA" id="ARBA00022692"/>
    </source>
</evidence>
<evidence type="ECO:0000256" key="3">
    <source>
        <dbReference type="ARBA" id="ARBA00022792"/>
    </source>
</evidence>
<dbReference type="GO" id="GO:0030150">
    <property type="term" value="P:protein import into mitochondrial matrix"/>
    <property type="evidence" value="ECO:0007669"/>
    <property type="project" value="TreeGrafter"/>
</dbReference>
<dbReference type="GO" id="GO:0001671">
    <property type="term" value="F:ATPase activator activity"/>
    <property type="evidence" value="ECO:0007669"/>
    <property type="project" value="TreeGrafter"/>
</dbReference>
<evidence type="ECO:0000256" key="6">
    <source>
        <dbReference type="ARBA" id="ARBA00023136"/>
    </source>
</evidence>
<name>A0A1G4IF49_TRYEQ</name>
<dbReference type="InterPro" id="IPR036869">
    <property type="entry name" value="J_dom_sf"/>
</dbReference>
<evidence type="ECO:0000256" key="1">
    <source>
        <dbReference type="ARBA" id="ARBA00004273"/>
    </source>
</evidence>
<comment type="subcellular location">
    <subcellularLocation>
        <location evidence="1">Mitochondrion inner membrane</location>
    </subcellularLocation>
</comment>
<dbReference type="SUPFAM" id="SSF46565">
    <property type="entry name" value="Chaperone J-domain"/>
    <property type="match status" value="1"/>
</dbReference>
<proteinExistence type="predicted"/>